<dbReference type="Proteomes" id="UP000728647">
    <property type="component" value="Unassembled WGS sequence"/>
</dbReference>
<comment type="cofactor">
    <cofactor evidence="1">
        <name>Zn(2+)</name>
        <dbReference type="ChEBI" id="CHEBI:29105"/>
    </cofactor>
</comment>
<evidence type="ECO:0000256" key="2">
    <source>
        <dbReference type="ARBA" id="ARBA00022723"/>
    </source>
</evidence>
<gene>
    <name evidence="5" type="ORF">HT576_20815</name>
</gene>
<keyword evidence="2" id="KW-0479">Metal-binding</keyword>
<evidence type="ECO:0000313" key="6">
    <source>
        <dbReference type="Proteomes" id="UP000728647"/>
    </source>
</evidence>
<dbReference type="EMBL" id="JABURA010000002">
    <property type="protein sequence ID" value="NUB93444.1"/>
    <property type="molecule type" value="Genomic_DNA"/>
</dbReference>
<dbReference type="GO" id="GO:0046872">
    <property type="term" value="F:metal ion binding"/>
    <property type="evidence" value="ECO:0007669"/>
    <property type="project" value="UniProtKB-KW"/>
</dbReference>
<proteinExistence type="predicted"/>
<dbReference type="Pfam" id="PF02633">
    <property type="entry name" value="Creatininase"/>
    <property type="match status" value="1"/>
</dbReference>
<dbReference type="Gene3D" id="3.40.50.10310">
    <property type="entry name" value="Creatininase"/>
    <property type="match status" value="1"/>
</dbReference>
<evidence type="ECO:0000256" key="4">
    <source>
        <dbReference type="ARBA" id="ARBA00022833"/>
    </source>
</evidence>
<reference evidence="5" key="1">
    <citation type="submission" date="2020-06" db="EMBL/GenBank/DDBJ databases">
        <title>Haloterrigena sp. nov., an extremely halophilic archaeon isolated from a saline sediment.</title>
        <authorList>
            <person name="Liu B.-B."/>
        </authorList>
    </citation>
    <scope>NUCLEOTIDE SEQUENCE</scope>
    <source>
        <strain evidence="5">SYSU A121-1</strain>
    </source>
</reference>
<dbReference type="OrthoDB" id="46121at2157"/>
<protein>
    <submittedName>
        <fullName evidence="5">Creatininase family protein</fullName>
    </submittedName>
</protein>
<accession>A0A8J8GS19</accession>
<organism evidence="5 6">
    <name type="scientific">Haloterrigena gelatinilytica</name>
    <dbReference type="NCBI Taxonomy" id="2741724"/>
    <lineage>
        <taxon>Archaea</taxon>
        <taxon>Methanobacteriati</taxon>
        <taxon>Methanobacteriota</taxon>
        <taxon>Stenosarchaea group</taxon>
        <taxon>Halobacteria</taxon>
        <taxon>Halobacteriales</taxon>
        <taxon>Natrialbaceae</taxon>
        <taxon>Haloterrigena</taxon>
    </lineage>
</organism>
<keyword evidence="3" id="KW-0378">Hydrolase</keyword>
<dbReference type="InterPro" id="IPR003785">
    <property type="entry name" value="Creatininase/forma_Hydrolase"/>
</dbReference>
<evidence type="ECO:0000256" key="1">
    <source>
        <dbReference type="ARBA" id="ARBA00001947"/>
    </source>
</evidence>
<dbReference type="PANTHER" id="PTHR35005">
    <property type="entry name" value="3-DEHYDRO-SCYLLO-INOSOSE HYDROLASE"/>
    <property type="match status" value="1"/>
</dbReference>
<evidence type="ECO:0000256" key="3">
    <source>
        <dbReference type="ARBA" id="ARBA00022801"/>
    </source>
</evidence>
<evidence type="ECO:0000313" key="5">
    <source>
        <dbReference type="EMBL" id="NUB93444.1"/>
    </source>
</evidence>
<dbReference type="AlphaFoldDB" id="A0A8J8GS19"/>
<sequence>MTDELRNNLLEIAPVDVEEWLTRTDTALIPIGSCEKHGDHVPLGTDSYITIETVERAAEKADVPYSPLMPFGYSPHHMGESYREDGDYVVGGTITLRAETLRAVIEDIGKGLIHHGFDKLVFVSQHGSNTKVIDEVLRKLRYETGCFTCWYKTPTEREIDVVEDIVEGSAEETPGWHAGEMETAMVMAHDEDLVKMDRANEDSAHAPAWLSDEFSKHDGMPQVEFKGSENIWIPMEHHEYSDTATIGNPFRASVEEGESILDRNSSHLSAFVEEVEELDFHVPEEKRDYLERAMD</sequence>
<dbReference type="GO" id="GO:0016811">
    <property type="term" value="F:hydrolase activity, acting on carbon-nitrogen (but not peptide) bonds, in linear amides"/>
    <property type="evidence" value="ECO:0007669"/>
    <property type="project" value="TreeGrafter"/>
</dbReference>
<dbReference type="InterPro" id="IPR024087">
    <property type="entry name" value="Creatininase-like_sf"/>
</dbReference>
<dbReference type="SUPFAM" id="SSF102215">
    <property type="entry name" value="Creatininase"/>
    <property type="match status" value="1"/>
</dbReference>
<dbReference type="RefSeq" id="WP_174703107.1">
    <property type="nucleotide sequence ID" value="NZ_JABURA010000002.1"/>
</dbReference>
<comment type="caution">
    <text evidence="5">The sequence shown here is derived from an EMBL/GenBank/DDBJ whole genome shotgun (WGS) entry which is preliminary data.</text>
</comment>
<keyword evidence="4" id="KW-0862">Zinc</keyword>
<dbReference type="GO" id="GO:0009231">
    <property type="term" value="P:riboflavin biosynthetic process"/>
    <property type="evidence" value="ECO:0007669"/>
    <property type="project" value="TreeGrafter"/>
</dbReference>
<dbReference type="PANTHER" id="PTHR35005:SF1">
    <property type="entry name" value="2-AMINO-5-FORMYLAMINO-6-RIBOSYLAMINOPYRIMIDIN-4(3H)-ONE 5'-MONOPHOSPHATE DEFORMYLASE"/>
    <property type="match status" value="1"/>
</dbReference>
<name>A0A8J8GS19_9EURY</name>